<dbReference type="PANTHER" id="PTHR34322:SF2">
    <property type="entry name" value="TRANSPOSASE IS200-LIKE DOMAIN-CONTAINING PROTEIN"/>
    <property type="match status" value="1"/>
</dbReference>
<dbReference type="GO" id="GO:0004803">
    <property type="term" value="F:transposase activity"/>
    <property type="evidence" value="ECO:0007669"/>
    <property type="project" value="InterPro"/>
</dbReference>
<evidence type="ECO:0000313" key="2">
    <source>
        <dbReference type="EMBL" id="TGB02421.1"/>
    </source>
</evidence>
<feature type="domain" description="Transposase IS200-like" evidence="1">
    <location>
        <begin position="9"/>
        <end position="123"/>
    </location>
</feature>
<protein>
    <submittedName>
        <fullName evidence="2">Transposase</fullName>
    </submittedName>
</protein>
<dbReference type="SUPFAM" id="SSF143422">
    <property type="entry name" value="Transposase IS200-like"/>
    <property type="match status" value="1"/>
</dbReference>
<comment type="caution">
    <text evidence="2">The sequence shown here is derived from an EMBL/GenBank/DDBJ whole genome shotgun (WGS) entry which is preliminary data.</text>
</comment>
<dbReference type="Proteomes" id="UP000297982">
    <property type="component" value="Unassembled WGS sequence"/>
</dbReference>
<dbReference type="RefSeq" id="WP_135328050.1">
    <property type="nucleotide sequence ID" value="NZ_SRJC01000003.1"/>
</dbReference>
<dbReference type="GO" id="GO:0006313">
    <property type="term" value="P:DNA transposition"/>
    <property type="evidence" value="ECO:0007669"/>
    <property type="project" value="InterPro"/>
</dbReference>
<dbReference type="PANTHER" id="PTHR34322">
    <property type="entry name" value="TRANSPOSASE, Y1_TNP DOMAIN-CONTAINING"/>
    <property type="match status" value="1"/>
</dbReference>
<evidence type="ECO:0000313" key="3">
    <source>
        <dbReference type="Proteomes" id="UP000297982"/>
    </source>
</evidence>
<dbReference type="InterPro" id="IPR002686">
    <property type="entry name" value="Transposase_17"/>
</dbReference>
<organism evidence="2 3">
    <name type="scientific">Halobacillus salinus</name>
    <dbReference type="NCBI Taxonomy" id="192814"/>
    <lineage>
        <taxon>Bacteria</taxon>
        <taxon>Bacillati</taxon>
        <taxon>Bacillota</taxon>
        <taxon>Bacilli</taxon>
        <taxon>Bacillales</taxon>
        <taxon>Bacillaceae</taxon>
        <taxon>Halobacillus</taxon>
    </lineage>
</organism>
<name>A0A4Z0GYY6_9BACI</name>
<keyword evidence="3" id="KW-1185">Reference proteome</keyword>
<dbReference type="Pfam" id="PF01797">
    <property type="entry name" value="Y1_Tnp"/>
    <property type="match status" value="1"/>
</dbReference>
<reference evidence="2 3" key="1">
    <citation type="journal article" date="2003" name="Int. J. Syst. Evol. Microbiol.">
        <title>Halobacillus salinus sp. nov., isolated from a salt lake on the coast of the East Sea in Korea.</title>
        <authorList>
            <person name="Yoon J.H."/>
            <person name="Kang K.H."/>
            <person name="Park Y.H."/>
        </authorList>
    </citation>
    <scope>NUCLEOTIDE SEQUENCE [LARGE SCALE GENOMIC DNA]</scope>
    <source>
        <strain evidence="2 3">HSL-3</strain>
    </source>
</reference>
<dbReference type="Gene3D" id="3.30.70.1290">
    <property type="entry name" value="Transposase IS200-like"/>
    <property type="match status" value="1"/>
</dbReference>
<dbReference type="STRING" id="192814.GCA_900166575_03265"/>
<evidence type="ECO:0000259" key="1">
    <source>
        <dbReference type="SMART" id="SM01321"/>
    </source>
</evidence>
<accession>A0A4Z0GYY6</accession>
<dbReference type="GO" id="GO:0003677">
    <property type="term" value="F:DNA binding"/>
    <property type="evidence" value="ECO:0007669"/>
    <property type="project" value="InterPro"/>
</dbReference>
<dbReference type="InterPro" id="IPR036515">
    <property type="entry name" value="Transposase_17_sf"/>
</dbReference>
<proteinExistence type="predicted"/>
<sequence length="270" mass="31486">MARRPRRKSSEGLYHVMMRGVNHLVIFEDDEDRLRFLSTLARGKRAGHFQLYGYCLMDNHVHLLMEERDKDISNCIMRMCASYVYWYNAKHERCGHLFQDRFKSEPVESVTSFLKVLRYIHQNPLNAGLVQRVDVPQWTSYQDYFRTAGLINTEKALTLFSPNMSTARKLFAVHMAESDKEEYLDLPVRIKDSDVMDFLKDKGIEHNSQLQHMNKQERESILIELKNRKGVSIRQLSRVTGISKSVIGRLGRLGTGTSSQLRTVKTLSKW</sequence>
<dbReference type="EMBL" id="SRJC01000003">
    <property type="protein sequence ID" value="TGB02421.1"/>
    <property type="molecule type" value="Genomic_DNA"/>
</dbReference>
<gene>
    <name evidence="2" type="ORF">E4663_13865</name>
</gene>
<dbReference type="SMART" id="SM01321">
    <property type="entry name" value="Y1_Tnp"/>
    <property type="match status" value="1"/>
</dbReference>
<dbReference type="AlphaFoldDB" id="A0A4Z0GYY6"/>